<evidence type="ECO:0000256" key="5">
    <source>
        <dbReference type="ARBA" id="ARBA00023136"/>
    </source>
</evidence>
<dbReference type="Gene3D" id="1.10.1450.10">
    <property type="entry name" value="Tetraspanin"/>
    <property type="match status" value="1"/>
</dbReference>
<dbReference type="PROSITE" id="PS51257">
    <property type="entry name" value="PROKAR_LIPOPROTEIN"/>
    <property type="match status" value="1"/>
</dbReference>
<keyword evidence="4 7" id="KW-1133">Transmembrane helix</keyword>
<protein>
    <recommendedName>
        <fullName evidence="7">Tetraspanin</fullName>
    </recommendedName>
</protein>
<keyword evidence="3 7" id="KW-0812">Transmembrane</keyword>
<evidence type="ECO:0000256" key="6">
    <source>
        <dbReference type="PIRSR" id="PIRSR002419-1"/>
    </source>
</evidence>
<evidence type="ECO:0000256" key="7">
    <source>
        <dbReference type="RuleBase" id="RU361218"/>
    </source>
</evidence>
<dbReference type="AlphaFoldDB" id="A0A6M2DXC3"/>
<feature type="transmembrane region" description="Helical" evidence="7">
    <location>
        <begin position="150"/>
        <end position="177"/>
    </location>
</feature>
<proteinExistence type="inferred from homology"/>
<feature type="disulfide bond" evidence="6">
    <location>
        <begin position="105"/>
        <end position="124"/>
    </location>
</feature>
<feature type="transmembrane region" description="Helical" evidence="7">
    <location>
        <begin position="12"/>
        <end position="34"/>
    </location>
</feature>
<evidence type="ECO:0000256" key="4">
    <source>
        <dbReference type="ARBA" id="ARBA00022989"/>
    </source>
</evidence>
<evidence type="ECO:0000256" key="2">
    <source>
        <dbReference type="ARBA" id="ARBA00006840"/>
    </source>
</evidence>
<dbReference type="InterPro" id="IPR018499">
    <property type="entry name" value="Tetraspanin/Peripherin"/>
</dbReference>
<sequence length="189" mass="21205">MLKIDDYYSGVYVLIIASVIVMIISFVGCCSALMESTSLLLIYTGVQVLSFLLGMFGAGALLHFSTMDSALQPLIRDRMRNLIYRSSYPGEAEMLRLIQENIACCGADGPMDYMNLRQPLPNECRDSVTGHAFFHGCVDEITWFVQDKSAWCAALGMVLCMMHVINAVMSIILIQAIKKEEEDVHNYRR</sequence>
<dbReference type="PRINTS" id="PR00259">
    <property type="entry name" value="TMFOUR"/>
</dbReference>
<comment type="subcellular location">
    <subcellularLocation>
        <location evidence="1 7">Membrane</location>
        <topology evidence="1 7">Multi-pass membrane protein</topology>
    </subcellularLocation>
</comment>
<comment type="similarity">
    <text evidence="2 7">Belongs to the tetraspanin (TM4SF) family.</text>
</comment>
<feature type="transmembrane region" description="Helical" evidence="7">
    <location>
        <begin position="40"/>
        <end position="62"/>
    </location>
</feature>
<accession>A0A6M2DXC3</accession>
<organism evidence="8">
    <name type="scientific">Xenopsylla cheopis</name>
    <name type="common">Oriental rat flea</name>
    <name type="synonym">Pulex cheopis</name>
    <dbReference type="NCBI Taxonomy" id="163159"/>
    <lineage>
        <taxon>Eukaryota</taxon>
        <taxon>Metazoa</taxon>
        <taxon>Ecdysozoa</taxon>
        <taxon>Arthropoda</taxon>
        <taxon>Hexapoda</taxon>
        <taxon>Insecta</taxon>
        <taxon>Pterygota</taxon>
        <taxon>Neoptera</taxon>
        <taxon>Endopterygota</taxon>
        <taxon>Siphonaptera</taxon>
        <taxon>Pulicidae</taxon>
        <taxon>Xenopsyllinae</taxon>
        <taxon>Xenopsylla</taxon>
    </lineage>
</organism>
<feature type="disulfide bond" evidence="6">
    <location>
        <begin position="104"/>
        <end position="137"/>
    </location>
</feature>
<dbReference type="InterPro" id="IPR000301">
    <property type="entry name" value="Tetraspanin_animals"/>
</dbReference>
<dbReference type="EMBL" id="GIIL01006928">
    <property type="protein sequence ID" value="NOV50654.1"/>
    <property type="molecule type" value="Transcribed_RNA"/>
</dbReference>
<reference evidence="8" key="1">
    <citation type="submission" date="2020-03" db="EMBL/GenBank/DDBJ databases">
        <title>Transcriptomic Profiling of the Digestive Tract of the Rat Flea, Xenopsylla cheopis, Following Blood Feeding and Infection with Yersinia pestis.</title>
        <authorList>
            <person name="Bland D.M."/>
            <person name="Martens C.A."/>
            <person name="Virtaneva K."/>
            <person name="Kanakabandi K."/>
            <person name="Long D."/>
            <person name="Rosenke R."/>
            <person name="Saturday G.A."/>
            <person name="Hoyt F.H."/>
            <person name="Bruno D.P."/>
            <person name="Ribeiro J.M.C."/>
            <person name="Hinnebusch J."/>
        </authorList>
    </citation>
    <scope>NUCLEOTIDE SEQUENCE</scope>
</reference>
<dbReference type="CDD" id="cd03127">
    <property type="entry name" value="tetraspanin_LEL"/>
    <property type="match status" value="1"/>
</dbReference>
<dbReference type="InterPro" id="IPR008952">
    <property type="entry name" value="Tetraspanin_EC2_sf"/>
</dbReference>
<dbReference type="PIRSF" id="PIRSF002419">
    <property type="entry name" value="Tetraspanin"/>
    <property type="match status" value="1"/>
</dbReference>
<keyword evidence="6" id="KW-1015">Disulfide bond</keyword>
<keyword evidence="5 7" id="KW-0472">Membrane</keyword>
<dbReference type="SUPFAM" id="SSF48652">
    <property type="entry name" value="Tetraspanin"/>
    <property type="match status" value="1"/>
</dbReference>
<evidence type="ECO:0000313" key="8">
    <source>
        <dbReference type="EMBL" id="NOV50654.1"/>
    </source>
</evidence>
<dbReference type="Pfam" id="PF00335">
    <property type="entry name" value="Tetraspanin"/>
    <property type="match status" value="1"/>
</dbReference>
<evidence type="ECO:0000256" key="1">
    <source>
        <dbReference type="ARBA" id="ARBA00004141"/>
    </source>
</evidence>
<name>A0A6M2DXC3_XENCH</name>
<dbReference type="PANTHER" id="PTHR19282:SF555">
    <property type="entry name" value="TETRASPANIN-2A"/>
    <property type="match status" value="1"/>
</dbReference>
<evidence type="ECO:0000256" key="3">
    <source>
        <dbReference type="ARBA" id="ARBA00022692"/>
    </source>
</evidence>
<comment type="caution">
    <text evidence="7">Lacks conserved residue(s) required for the propagation of feature annotation.</text>
</comment>
<dbReference type="GO" id="GO:0005886">
    <property type="term" value="C:plasma membrane"/>
    <property type="evidence" value="ECO:0007669"/>
    <property type="project" value="TreeGrafter"/>
</dbReference>
<dbReference type="PANTHER" id="PTHR19282">
    <property type="entry name" value="TETRASPANIN"/>
    <property type="match status" value="1"/>
</dbReference>